<reference evidence="1 2" key="1">
    <citation type="submission" date="2018-06" db="EMBL/GenBank/DDBJ databases">
        <authorList>
            <consortium name="Pathogen Informatics"/>
            <person name="Doyle S."/>
        </authorList>
    </citation>
    <scope>NUCLEOTIDE SEQUENCE [LARGE SCALE GENOMIC DNA]</scope>
    <source>
        <strain evidence="1 2">NCTC8009</strain>
    </source>
</reference>
<evidence type="ECO:0000313" key="1">
    <source>
        <dbReference type="EMBL" id="SPW62086.1"/>
    </source>
</evidence>
<gene>
    <name evidence="1" type="ORF">NCTC8009_00026</name>
</gene>
<sequence>MILSPIENCRISFLPPRKDGLLKKQHPKELTDSHLNTNLACQMAGQI</sequence>
<name>A0A2X1MTU8_ECOLX</name>
<evidence type="ECO:0000313" key="2">
    <source>
        <dbReference type="Proteomes" id="UP000250991"/>
    </source>
</evidence>
<accession>A0A2X1MTU8</accession>
<protein>
    <submittedName>
        <fullName evidence="1">Uncharacterized protein</fullName>
    </submittedName>
</protein>
<dbReference type="EMBL" id="UARW01000001">
    <property type="protein sequence ID" value="SPW62086.1"/>
    <property type="molecule type" value="Genomic_DNA"/>
</dbReference>
<organism evidence="1 2">
    <name type="scientific">Escherichia coli</name>
    <dbReference type="NCBI Taxonomy" id="562"/>
    <lineage>
        <taxon>Bacteria</taxon>
        <taxon>Pseudomonadati</taxon>
        <taxon>Pseudomonadota</taxon>
        <taxon>Gammaproteobacteria</taxon>
        <taxon>Enterobacterales</taxon>
        <taxon>Enterobacteriaceae</taxon>
        <taxon>Escherichia</taxon>
    </lineage>
</organism>
<proteinExistence type="predicted"/>
<dbReference type="AlphaFoldDB" id="A0A2X1MTU8"/>
<dbReference type="Proteomes" id="UP000250991">
    <property type="component" value="Unassembled WGS sequence"/>
</dbReference>